<organism evidence="1 2">
    <name type="scientific">Natronincola ferrireducens</name>
    <dbReference type="NCBI Taxonomy" id="393762"/>
    <lineage>
        <taxon>Bacteria</taxon>
        <taxon>Bacillati</taxon>
        <taxon>Bacillota</taxon>
        <taxon>Clostridia</taxon>
        <taxon>Peptostreptococcales</taxon>
        <taxon>Natronincolaceae</taxon>
        <taxon>Natronincola</taxon>
    </lineage>
</organism>
<keyword evidence="2" id="KW-1185">Reference proteome</keyword>
<dbReference type="GO" id="GO:0006310">
    <property type="term" value="P:DNA recombination"/>
    <property type="evidence" value="ECO:0007669"/>
    <property type="project" value="TreeGrafter"/>
</dbReference>
<protein>
    <recommendedName>
        <fullName evidence="3">Transposase, YhgA-like</fullName>
    </recommendedName>
</protein>
<gene>
    <name evidence="1" type="ORF">SAMN05660472_00135</name>
</gene>
<name>A0A1G8X8X1_9FIRM</name>
<dbReference type="AlphaFoldDB" id="A0A1G8X8X1"/>
<evidence type="ECO:0008006" key="3">
    <source>
        <dbReference type="Google" id="ProtNLM"/>
    </source>
</evidence>
<dbReference type="EMBL" id="FNFP01000001">
    <property type="protein sequence ID" value="SDJ86315.1"/>
    <property type="molecule type" value="Genomic_DNA"/>
</dbReference>
<sequence length="151" mass="17628">MSGYTDEEIKGNARLRIFLKILRDIFEKDYEEFLVVLREAIIALDKIDKQEKGTEYFETFIRYIMNARNDLELRAVYDIAKGISVERRDVIMTIAEKLIKEGMEKGIEKGIEKTAEAAFRKGADIDFVVDITGLSMDKLREIKRRVKEEQN</sequence>
<evidence type="ECO:0000313" key="1">
    <source>
        <dbReference type="EMBL" id="SDJ86315.1"/>
    </source>
</evidence>
<dbReference type="PANTHER" id="PTHR34611:SF2">
    <property type="entry name" value="INACTIVE RECOMBINATION-PROMOTING NUCLEASE-LIKE PROTEIN RPNE-RELATED"/>
    <property type="match status" value="1"/>
</dbReference>
<evidence type="ECO:0000313" key="2">
    <source>
        <dbReference type="Proteomes" id="UP000198718"/>
    </source>
</evidence>
<reference evidence="1 2" key="1">
    <citation type="submission" date="2016-10" db="EMBL/GenBank/DDBJ databases">
        <authorList>
            <person name="de Groot N.N."/>
        </authorList>
    </citation>
    <scope>NUCLEOTIDE SEQUENCE [LARGE SCALE GENOMIC DNA]</scope>
    <source>
        <strain evidence="1 2">DSM 18346</strain>
    </source>
</reference>
<accession>A0A1G8X8X1</accession>
<proteinExistence type="predicted"/>
<dbReference type="GO" id="GO:1990238">
    <property type="term" value="F:double-stranded DNA endonuclease activity"/>
    <property type="evidence" value="ECO:0007669"/>
    <property type="project" value="TreeGrafter"/>
</dbReference>
<dbReference type="PANTHER" id="PTHR34611">
    <property type="match status" value="1"/>
</dbReference>
<dbReference type="Proteomes" id="UP000198718">
    <property type="component" value="Unassembled WGS sequence"/>
</dbReference>
<dbReference type="InterPro" id="IPR051699">
    <property type="entry name" value="Rpn/YhgA-like_nuclease"/>
</dbReference>